<feature type="domain" description="HAT C-terminal dimerisation" evidence="2">
    <location>
        <begin position="52"/>
        <end position="92"/>
    </location>
</feature>
<evidence type="ECO:0000313" key="3">
    <source>
        <dbReference type="EMBL" id="KAJ5340245.1"/>
    </source>
</evidence>
<accession>A0A9W9QLP1</accession>
<feature type="region of interest" description="Disordered" evidence="1">
    <location>
        <begin position="198"/>
        <end position="218"/>
    </location>
</feature>
<evidence type="ECO:0000313" key="4">
    <source>
        <dbReference type="Proteomes" id="UP001148299"/>
    </source>
</evidence>
<keyword evidence="4" id="KW-1185">Reference proteome</keyword>
<dbReference type="InterPro" id="IPR012337">
    <property type="entry name" value="RNaseH-like_sf"/>
</dbReference>
<reference evidence="3" key="1">
    <citation type="submission" date="2022-12" db="EMBL/GenBank/DDBJ databases">
        <authorList>
            <person name="Petersen C."/>
        </authorList>
    </citation>
    <scope>NUCLEOTIDE SEQUENCE</scope>
    <source>
        <strain evidence="3">IBT 35675</strain>
    </source>
</reference>
<evidence type="ECO:0000256" key="1">
    <source>
        <dbReference type="SAM" id="MobiDB-lite"/>
    </source>
</evidence>
<dbReference type="EMBL" id="JAPZBR010000008">
    <property type="protein sequence ID" value="KAJ5340245.1"/>
    <property type="molecule type" value="Genomic_DNA"/>
</dbReference>
<dbReference type="AlphaFoldDB" id="A0A9W9QLP1"/>
<dbReference type="SUPFAM" id="SSF53098">
    <property type="entry name" value="Ribonuclease H-like"/>
    <property type="match status" value="1"/>
</dbReference>
<dbReference type="GO" id="GO:0046983">
    <property type="term" value="F:protein dimerization activity"/>
    <property type="evidence" value="ECO:0007669"/>
    <property type="project" value="InterPro"/>
</dbReference>
<dbReference type="Proteomes" id="UP001148299">
    <property type="component" value="Unassembled WGS sequence"/>
</dbReference>
<gene>
    <name evidence="3" type="ORF">N7541_009369</name>
</gene>
<dbReference type="InterPro" id="IPR008906">
    <property type="entry name" value="HATC_C_dom"/>
</dbReference>
<proteinExistence type="predicted"/>
<protein>
    <recommendedName>
        <fullName evidence="2">HAT C-terminal dimerisation domain-containing protein</fullName>
    </recommendedName>
</protein>
<dbReference type="Pfam" id="PF05699">
    <property type="entry name" value="Dimer_Tnp_hAT"/>
    <property type="match status" value="1"/>
</dbReference>
<comment type="caution">
    <text evidence="3">The sequence shown here is derived from an EMBL/GenBank/DDBJ whole genome shotgun (WGS) entry which is preliminary data.</text>
</comment>
<name>A0A9W9QLP1_PENBR</name>
<sequence>MHHQICLNLIASYSKLLTTESELEKALDSGFSQRSTAPQYEEVTRYLISGSPRIFWKDHQREFPILASIARDIMSIPATGAGVEPLFNSACDRRGSLNPETIRNITLYMCTTRFDMKEEQRLVLQEYLLEQEIAASAEDLDIQAHSFNAISDNEEDVDSVEEYHDTPSLSAVAAGKRPTIFSSDEYSDTDELAFVDANGNQSPPLHDTQHRVSGRIRN</sequence>
<organism evidence="3 4">
    <name type="scientific">Penicillium brevicompactum</name>
    <dbReference type="NCBI Taxonomy" id="5074"/>
    <lineage>
        <taxon>Eukaryota</taxon>
        <taxon>Fungi</taxon>
        <taxon>Dikarya</taxon>
        <taxon>Ascomycota</taxon>
        <taxon>Pezizomycotina</taxon>
        <taxon>Eurotiomycetes</taxon>
        <taxon>Eurotiomycetidae</taxon>
        <taxon>Eurotiales</taxon>
        <taxon>Aspergillaceae</taxon>
        <taxon>Penicillium</taxon>
    </lineage>
</organism>
<reference evidence="3" key="2">
    <citation type="journal article" date="2023" name="IMA Fungus">
        <title>Comparative genomic study of the Penicillium genus elucidates a diverse pangenome and 15 lateral gene transfer events.</title>
        <authorList>
            <person name="Petersen C."/>
            <person name="Sorensen T."/>
            <person name="Nielsen M.R."/>
            <person name="Sondergaard T.E."/>
            <person name="Sorensen J.L."/>
            <person name="Fitzpatrick D.A."/>
            <person name="Frisvad J.C."/>
            <person name="Nielsen K.L."/>
        </authorList>
    </citation>
    <scope>NUCLEOTIDE SEQUENCE</scope>
    <source>
        <strain evidence="3">IBT 35675</strain>
    </source>
</reference>
<evidence type="ECO:0000259" key="2">
    <source>
        <dbReference type="Pfam" id="PF05699"/>
    </source>
</evidence>